<comment type="caution">
    <text evidence="2">The sequence shown here is derived from an EMBL/GenBank/DDBJ whole genome shotgun (WGS) entry which is preliminary data.</text>
</comment>
<evidence type="ECO:0000313" key="2">
    <source>
        <dbReference type="EMBL" id="RZQ60555.1"/>
    </source>
</evidence>
<dbReference type="EMBL" id="SFCC01000016">
    <property type="protein sequence ID" value="RZQ60555.1"/>
    <property type="molecule type" value="Genomic_DNA"/>
</dbReference>
<sequence length="348" mass="38171">MTPPPNRDGKPRRAEYLGYLGRPDVNLLGNEKLAAAPELGSWIEWLLYPEEHIGARTVIDEEGVRSEQDCNIPTLKTETSPPPPNEHDPSTMPDRNGRLPGWNVAHYYPYESVIERWEFSPFFGYQSAVSTQKVERPDALFKRAAMGLAAAKWSTDDFNHQITGVPEDGWKGHNGGTFEMLAGEAADILAKIPEILNGRFLPALAEYTVTIAKTRDSLNRSTGDVIKAFDSKLPKESDGSALAFAIAFIAGEVKGKIFDKLPAWLAGPPGVITKALMDEVWTTVLGAVTPKKETNGETARDRSGDPWSEIATSYHRGQADILAVATRKMEELTTAVNSARLELGNVVL</sequence>
<feature type="compositionally biased region" description="Polar residues" evidence="1">
    <location>
        <begin position="69"/>
        <end position="79"/>
    </location>
</feature>
<name>A0A4V2EL72_9PSEU</name>
<evidence type="ECO:0000313" key="3">
    <source>
        <dbReference type="Proteomes" id="UP000292003"/>
    </source>
</evidence>
<gene>
    <name evidence="2" type="ORF">EWH70_28175</name>
</gene>
<keyword evidence="3" id="KW-1185">Reference proteome</keyword>
<dbReference type="OrthoDB" id="3676338at2"/>
<proteinExistence type="predicted"/>
<organism evidence="2 3">
    <name type="scientific">Amycolatopsis suaedae</name>
    <dbReference type="NCBI Taxonomy" id="2510978"/>
    <lineage>
        <taxon>Bacteria</taxon>
        <taxon>Bacillati</taxon>
        <taxon>Actinomycetota</taxon>
        <taxon>Actinomycetes</taxon>
        <taxon>Pseudonocardiales</taxon>
        <taxon>Pseudonocardiaceae</taxon>
        <taxon>Amycolatopsis</taxon>
    </lineage>
</organism>
<accession>A0A4V2EL72</accession>
<dbReference type="RefSeq" id="WP_130478560.1">
    <property type="nucleotide sequence ID" value="NZ_SFCC01000016.1"/>
</dbReference>
<reference evidence="2 3" key="1">
    <citation type="submission" date="2019-02" db="EMBL/GenBank/DDBJ databases">
        <title>Draft genome sequence of Amycolatopsis sp. 8-3EHSu isolated from roots of Suaeda maritima.</title>
        <authorList>
            <person name="Duangmal K."/>
            <person name="Chantavorakit T."/>
        </authorList>
    </citation>
    <scope>NUCLEOTIDE SEQUENCE [LARGE SCALE GENOMIC DNA]</scope>
    <source>
        <strain evidence="2 3">8-3EHSu</strain>
    </source>
</reference>
<feature type="region of interest" description="Disordered" evidence="1">
    <location>
        <begin position="64"/>
        <end position="96"/>
    </location>
</feature>
<evidence type="ECO:0000256" key="1">
    <source>
        <dbReference type="SAM" id="MobiDB-lite"/>
    </source>
</evidence>
<dbReference type="AlphaFoldDB" id="A0A4V2EL72"/>
<protein>
    <submittedName>
        <fullName evidence="2">Uncharacterized protein</fullName>
    </submittedName>
</protein>
<dbReference type="Proteomes" id="UP000292003">
    <property type="component" value="Unassembled WGS sequence"/>
</dbReference>